<sequence length="432" mass="48539">MNTLQNAKKRYEEIEIPEELSVRISEEIARADKRRWKGRLSRRRVKNIAAAAAAAAVVFTTALNTSTAFAESVGELPVIGAVARVLTFRSYETSDEDLKISVEIPTIEMIETDMKGLAQSVNQEILKLCEQYAQEARTRAEEYRKAFLETGGTEEEWARHNIQISVWYEVKAQTDQYLSLAIMGTESWTTAYSETRYYNLDLENGKLFTLEDVLGADYKQIADEEIRRQMKERADSGSVYFEGFEGIDENTPFYLKENGNPVIVFDKYEIAPGSEGQQEFEIQKAGKSSETEKVGFNELSALLGKKDSDTANLLGGGEENWTEDHSFYIGRNYQVSLFGSPCKVFSTCGNEQTVESVSLWIVSGERSVTQEEADQWAQRVTDFMGVKPSYDEGISEGGSRNRRWNANGVAVSMNQMADILTISFQPAVGEII</sequence>
<evidence type="ECO:0000256" key="1">
    <source>
        <dbReference type="SAM" id="Phobius"/>
    </source>
</evidence>
<name>A0A9D2TGN5_9FIRM</name>
<keyword evidence="1" id="KW-0472">Membrane</keyword>
<dbReference type="Proteomes" id="UP000823863">
    <property type="component" value="Unassembled WGS sequence"/>
</dbReference>
<gene>
    <name evidence="3" type="ORF">H9931_14210</name>
</gene>
<dbReference type="Gene3D" id="3.30.565.40">
    <property type="entry name" value="Fervidobacterium nodosum Rt17-B1 like"/>
    <property type="match status" value="1"/>
</dbReference>
<feature type="domain" description="DUF3298" evidence="2">
    <location>
        <begin position="215"/>
        <end position="283"/>
    </location>
</feature>
<evidence type="ECO:0000259" key="2">
    <source>
        <dbReference type="Pfam" id="PF11738"/>
    </source>
</evidence>
<reference evidence="3" key="1">
    <citation type="journal article" date="2021" name="PeerJ">
        <title>Extensive microbial diversity within the chicken gut microbiome revealed by metagenomics and culture.</title>
        <authorList>
            <person name="Gilroy R."/>
            <person name="Ravi A."/>
            <person name="Getino M."/>
            <person name="Pursley I."/>
            <person name="Horton D.L."/>
            <person name="Alikhan N.F."/>
            <person name="Baker D."/>
            <person name="Gharbi K."/>
            <person name="Hall N."/>
            <person name="Watson M."/>
            <person name="Adriaenssens E.M."/>
            <person name="Foster-Nyarko E."/>
            <person name="Jarju S."/>
            <person name="Secka A."/>
            <person name="Antonio M."/>
            <person name="Oren A."/>
            <person name="Chaudhuri R.R."/>
            <person name="La Ragione R."/>
            <person name="Hildebrand F."/>
            <person name="Pallen M.J."/>
        </authorList>
    </citation>
    <scope>NUCLEOTIDE SEQUENCE</scope>
    <source>
        <strain evidence="3">CHK198-12963</strain>
    </source>
</reference>
<dbReference type="Pfam" id="PF11738">
    <property type="entry name" value="DUF3298"/>
    <property type="match status" value="1"/>
</dbReference>
<accession>A0A9D2TGN5</accession>
<comment type="caution">
    <text evidence="3">The sequence shown here is derived from an EMBL/GenBank/DDBJ whole genome shotgun (WGS) entry which is preliminary data.</text>
</comment>
<evidence type="ECO:0000313" key="3">
    <source>
        <dbReference type="EMBL" id="HJC67842.1"/>
    </source>
</evidence>
<dbReference type="AlphaFoldDB" id="A0A9D2TGN5"/>
<dbReference type="EMBL" id="DWWB01000085">
    <property type="protein sequence ID" value="HJC67842.1"/>
    <property type="molecule type" value="Genomic_DNA"/>
</dbReference>
<reference evidence="3" key="2">
    <citation type="submission" date="2021-04" db="EMBL/GenBank/DDBJ databases">
        <authorList>
            <person name="Gilroy R."/>
        </authorList>
    </citation>
    <scope>NUCLEOTIDE SEQUENCE</scope>
    <source>
        <strain evidence="3">CHK198-12963</strain>
    </source>
</reference>
<proteinExistence type="predicted"/>
<organism evidence="3 4">
    <name type="scientific">Candidatus Enterocloster excrementigallinarum</name>
    <dbReference type="NCBI Taxonomy" id="2838558"/>
    <lineage>
        <taxon>Bacteria</taxon>
        <taxon>Bacillati</taxon>
        <taxon>Bacillota</taxon>
        <taxon>Clostridia</taxon>
        <taxon>Lachnospirales</taxon>
        <taxon>Lachnospiraceae</taxon>
        <taxon>Enterocloster</taxon>
    </lineage>
</organism>
<protein>
    <submittedName>
        <fullName evidence="3">DUF3298 and DUF4163 domain-containing protein</fullName>
    </submittedName>
</protein>
<keyword evidence="1" id="KW-0812">Transmembrane</keyword>
<dbReference type="InterPro" id="IPR021729">
    <property type="entry name" value="DUF3298"/>
</dbReference>
<dbReference type="Gene3D" id="3.90.640.20">
    <property type="entry name" value="Heat-shock cognate protein, ATPase"/>
    <property type="match status" value="1"/>
</dbReference>
<feature type="transmembrane region" description="Helical" evidence="1">
    <location>
        <begin position="45"/>
        <end position="63"/>
    </location>
</feature>
<evidence type="ECO:0000313" key="4">
    <source>
        <dbReference type="Proteomes" id="UP000823863"/>
    </source>
</evidence>
<dbReference type="InterPro" id="IPR037126">
    <property type="entry name" value="PdaC/RsiV-like_sf"/>
</dbReference>
<keyword evidence="1" id="KW-1133">Transmembrane helix</keyword>